<dbReference type="InterPro" id="IPR050109">
    <property type="entry name" value="HTH-type_TetR-like_transc_reg"/>
</dbReference>
<dbReference type="InterPro" id="IPR009057">
    <property type="entry name" value="Homeodomain-like_sf"/>
</dbReference>
<dbReference type="InterPro" id="IPR036271">
    <property type="entry name" value="Tet_transcr_reg_TetR-rel_C_sf"/>
</dbReference>
<dbReference type="EMBL" id="AP022561">
    <property type="protein sequence ID" value="BBX07916.1"/>
    <property type="molecule type" value="Genomic_DNA"/>
</dbReference>
<dbReference type="KEGG" id="maic:MAIC_27190"/>
<name>A0AAD1HMP4_9MYCO</name>
<feature type="domain" description="HTH tetR-type" evidence="4">
    <location>
        <begin position="19"/>
        <end position="79"/>
    </location>
</feature>
<evidence type="ECO:0000313" key="5">
    <source>
        <dbReference type="EMBL" id="BBX07916.1"/>
    </source>
</evidence>
<dbReference type="SUPFAM" id="SSF48498">
    <property type="entry name" value="Tetracyclin repressor-like, C-terminal domain"/>
    <property type="match status" value="1"/>
</dbReference>
<dbReference type="PROSITE" id="PS50977">
    <property type="entry name" value="HTH_TETR_2"/>
    <property type="match status" value="1"/>
</dbReference>
<reference evidence="5 6" key="1">
    <citation type="journal article" date="2019" name="Emerg. Microbes Infect.">
        <title>Comprehensive subspecies identification of 175 nontuberculous mycobacteria species based on 7547 genomic profiles.</title>
        <authorList>
            <person name="Matsumoto Y."/>
            <person name="Kinjo T."/>
            <person name="Motooka D."/>
            <person name="Nabeya D."/>
            <person name="Jung N."/>
            <person name="Uechi K."/>
            <person name="Horii T."/>
            <person name="Iida T."/>
            <person name="Fujita J."/>
            <person name="Nakamura S."/>
        </authorList>
    </citation>
    <scope>NUCLEOTIDE SEQUENCE [LARGE SCALE GENOMIC DNA]</scope>
    <source>
        <strain evidence="5 6">JCM 6376</strain>
    </source>
</reference>
<dbReference type="InterPro" id="IPR001647">
    <property type="entry name" value="HTH_TetR"/>
</dbReference>
<feature type="compositionally biased region" description="Basic and acidic residues" evidence="3">
    <location>
        <begin position="1"/>
        <end position="18"/>
    </location>
</feature>
<dbReference type="GO" id="GO:0000976">
    <property type="term" value="F:transcription cis-regulatory region binding"/>
    <property type="evidence" value="ECO:0007669"/>
    <property type="project" value="TreeGrafter"/>
</dbReference>
<gene>
    <name evidence="5" type="ORF">MAIC_27190</name>
</gene>
<dbReference type="PANTHER" id="PTHR30055:SF226">
    <property type="entry name" value="HTH-TYPE TRANSCRIPTIONAL REGULATOR PKSA"/>
    <property type="match status" value="1"/>
</dbReference>
<accession>A0AAD1HMP4</accession>
<evidence type="ECO:0000256" key="2">
    <source>
        <dbReference type="PROSITE-ProRule" id="PRU00335"/>
    </source>
</evidence>
<dbReference type="Proteomes" id="UP000467327">
    <property type="component" value="Chromosome"/>
</dbReference>
<keyword evidence="1 2" id="KW-0238">DNA-binding</keyword>
<feature type="DNA-binding region" description="H-T-H motif" evidence="2">
    <location>
        <begin position="42"/>
        <end position="61"/>
    </location>
</feature>
<dbReference type="Gene3D" id="1.10.357.10">
    <property type="entry name" value="Tetracycline Repressor, domain 2"/>
    <property type="match status" value="1"/>
</dbReference>
<evidence type="ECO:0000256" key="1">
    <source>
        <dbReference type="ARBA" id="ARBA00023125"/>
    </source>
</evidence>
<dbReference type="PANTHER" id="PTHR30055">
    <property type="entry name" value="HTH-TYPE TRANSCRIPTIONAL REGULATOR RUTR"/>
    <property type="match status" value="1"/>
</dbReference>
<dbReference type="AlphaFoldDB" id="A0AAD1HMP4"/>
<dbReference type="SUPFAM" id="SSF46689">
    <property type="entry name" value="Homeodomain-like"/>
    <property type="match status" value="1"/>
</dbReference>
<dbReference type="PRINTS" id="PR00455">
    <property type="entry name" value="HTHTETR"/>
</dbReference>
<keyword evidence="6" id="KW-1185">Reference proteome</keyword>
<evidence type="ECO:0000256" key="3">
    <source>
        <dbReference type="SAM" id="MobiDB-lite"/>
    </source>
</evidence>
<sequence length="204" mass="23318">MRHNGHVRETATSREAQRRRTRARVLDAAIVEFQRAGTSSADINAIVEAAGVARSTFYFHFPTKEHVLLELIRRDEDYLGEELSRFLETRHDLEAVLQEIIRLVVELENRWGAALFRDVISLYFSPALAQDEQWSRHPTFVLLAAEIERARIRGELYDDVEAYDGAAFFLIGLHAVLISARETGAARDVVLKKFVKSTLRSLRP</sequence>
<dbReference type="Pfam" id="PF00440">
    <property type="entry name" value="TetR_N"/>
    <property type="match status" value="1"/>
</dbReference>
<proteinExistence type="predicted"/>
<protein>
    <submittedName>
        <fullName evidence="5">TetR family transcriptional regulator</fullName>
    </submittedName>
</protein>
<evidence type="ECO:0000313" key="6">
    <source>
        <dbReference type="Proteomes" id="UP000467327"/>
    </source>
</evidence>
<dbReference type="GO" id="GO:0003700">
    <property type="term" value="F:DNA-binding transcription factor activity"/>
    <property type="evidence" value="ECO:0007669"/>
    <property type="project" value="TreeGrafter"/>
</dbReference>
<evidence type="ECO:0000259" key="4">
    <source>
        <dbReference type="PROSITE" id="PS50977"/>
    </source>
</evidence>
<organism evidence="5 6">
    <name type="scientific">Mycolicibacterium aichiense</name>
    <dbReference type="NCBI Taxonomy" id="1799"/>
    <lineage>
        <taxon>Bacteria</taxon>
        <taxon>Bacillati</taxon>
        <taxon>Actinomycetota</taxon>
        <taxon>Actinomycetes</taxon>
        <taxon>Mycobacteriales</taxon>
        <taxon>Mycobacteriaceae</taxon>
        <taxon>Mycolicibacterium</taxon>
    </lineage>
</organism>
<feature type="region of interest" description="Disordered" evidence="3">
    <location>
        <begin position="1"/>
        <end position="20"/>
    </location>
</feature>